<evidence type="ECO:0000313" key="3">
    <source>
        <dbReference type="Proteomes" id="UP000813444"/>
    </source>
</evidence>
<dbReference type="Pfam" id="PF01261">
    <property type="entry name" value="AP_endonuc_2"/>
    <property type="match status" value="1"/>
</dbReference>
<sequence length="344" mass="37917">MAHQPEGLRPAIATMSLGTAGIHPLKRKLQAAQGVGFRGIELFWDDLLAETHETGQGLLKTAQSLRSYCDNLGLEIISLQPFRNYDGIRDKELHDQRVDEFKAWLMLAGVLGAGFIGVPSTIKADEQSHTGDAEDIARDLAELAALARPYNIRIAYENLCFGAHVRTWQQAWEAISHPLSSSDVGFLVDTFNLAGSVYADPSIPDGKVVGGIERFRRSLDDLVGTIPMSRIPFIQLADGERMTAPIGPDHEWMNDCLNAKMAWSRNARLFPFEPKGYLPVLAIVKALVRAGWSGWVSMEVFSRSTAQEGEETMKAHAKRAWRSWQKMATLIGDLPDGGVESTSS</sequence>
<dbReference type="Proteomes" id="UP000813444">
    <property type="component" value="Unassembled WGS sequence"/>
</dbReference>
<dbReference type="PANTHER" id="PTHR12110">
    <property type="entry name" value="HYDROXYPYRUVATE ISOMERASE"/>
    <property type="match status" value="1"/>
</dbReference>
<dbReference type="EMBL" id="JAGPNK010000001">
    <property type="protein sequence ID" value="KAH7328778.1"/>
    <property type="molecule type" value="Genomic_DNA"/>
</dbReference>
<dbReference type="InterPro" id="IPR013022">
    <property type="entry name" value="Xyl_isomerase-like_TIM-brl"/>
</dbReference>
<name>A0A8K0T219_9HYPO</name>
<dbReference type="AlphaFoldDB" id="A0A8K0T219"/>
<dbReference type="SUPFAM" id="SSF51658">
    <property type="entry name" value="Xylose isomerase-like"/>
    <property type="match status" value="1"/>
</dbReference>
<accession>A0A8K0T219</accession>
<organism evidence="2 3">
    <name type="scientific">Stachybotrys elegans</name>
    <dbReference type="NCBI Taxonomy" id="80388"/>
    <lineage>
        <taxon>Eukaryota</taxon>
        <taxon>Fungi</taxon>
        <taxon>Dikarya</taxon>
        <taxon>Ascomycota</taxon>
        <taxon>Pezizomycotina</taxon>
        <taxon>Sordariomycetes</taxon>
        <taxon>Hypocreomycetidae</taxon>
        <taxon>Hypocreales</taxon>
        <taxon>Stachybotryaceae</taxon>
        <taxon>Stachybotrys</taxon>
    </lineage>
</organism>
<keyword evidence="3" id="KW-1185">Reference proteome</keyword>
<evidence type="ECO:0000313" key="2">
    <source>
        <dbReference type="EMBL" id="KAH7328778.1"/>
    </source>
</evidence>
<evidence type="ECO:0000259" key="1">
    <source>
        <dbReference type="Pfam" id="PF01261"/>
    </source>
</evidence>
<protein>
    <submittedName>
        <fullName evidence="2">Xylose isomerase-like protein</fullName>
    </submittedName>
</protein>
<comment type="caution">
    <text evidence="2">The sequence shown here is derived from an EMBL/GenBank/DDBJ whole genome shotgun (WGS) entry which is preliminary data.</text>
</comment>
<proteinExistence type="predicted"/>
<feature type="domain" description="Xylose isomerase-like TIM barrel" evidence="1">
    <location>
        <begin position="29"/>
        <end position="314"/>
    </location>
</feature>
<dbReference type="OrthoDB" id="5360893at2759"/>
<dbReference type="PANTHER" id="PTHR12110:SF21">
    <property type="entry name" value="XYLOSE ISOMERASE-LIKE TIM BARREL DOMAIN-CONTAINING PROTEIN"/>
    <property type="match status" value="1"/>
</dbReference>
<gene>
    <name evidence="2" type="ORF">B0I35DRAFT_448312</name>
</gene>
<dbReference type="InterPro" id="IPR036237">
    <property type="entry name" value="Xyl_isomerase-like_sf"/>
</dbReference>
<dbReference type="GO" id="GO:0016853">
    <property type="term" value="F:isomerase activity"/>
    <property type="evidence" value="ECO:0007669"/>
    <property type="project" value="UniProtKB-KW"/>
</dbReference>
<keyword evidence="2" id="KW-0413">Isomerase</keyword>
<dbReference type="InterPro" id="IPR050312">
    <property type="entry name" value="IolE/XylAMocC-like"/>
</dbReference>
<reference evidence="2" key="1">
    <citation type="journal article" date="2021" name="Nat. Commun.">
        <title>Genetic determinants of endophytism in the Arabidopsis root mycobiome.</title>
        <authorList>
            <person name="Mesny F."/>
            <person name="Miyauchi S."/>
            <person name="Thiergart T."/>
            <person name="Pickel B."/>
            <person name="Atanasova L."/>
            <person name="Karlsson M."/>
            <person name="Huettel B."/>
            <person name="Barry K.W."/>
            <person name="Haridas S."/>
            <person name="Chen C."/>
            <person name="Bauer D."/>
            <person name="Andreopoulos W."/>
            <person name="Pangilinan J."/>
            <person name="LaButti K."/>
            <person name="Riley R."/>
            <person name="Lipzen A."/>
            <person name="Clum A."/>
            <person name="Drula E."/>
            <person name="Henrissat B."/>
            <person name="Kohler A."/>
            <person name="Grigoriev I.V."/>
            <person name="Martin F.M."/>
            <person name="Hacquard S."/>
        </authorList>
    </citation>
    <scope>NUCLEOTIDE SEQUENCE</scope>
    <source>
        <strain evidence="2">MPI-CAGE-CH-0235</strain>
    </source>
</reference>
<dbReference type="Gene3D" id="3.20.20.150">
    <property type="entry name" value="Divalent-metal-dependent TIM barrel enzymes"/>
    <property type="match status" value="1"/>
</dbReference>